<protein>
    <submittedName>
        <fullName evidence="8">Uncharacterized protein</fullName>
    </submittedName>
</protein>
<evidence type="ECO:0000256" key="1">
    <source>
        <dbReference type="ARBA" id="ARBA00004141"/>
    </source>
</evidence>
<evidence type="ECO:0000256" key="5">
    <source>
        <dbReference type="ARBA" id="ARBA00023136"/>
    </source>
</evidence>
<sequence length="511" mass="56478">MASYRSIERHSNDDDGKPPGQETGGGIAVAFAAKDEERITRKVDARILPFLLFAYLFQQLDKSTLMYASVFGLAEDAHLVGKQLSWLGSILYLAQLVAQPVAAMILVKYPLGKVIAIAILMWGLTLCVMSRCTTFPTLLFTRFVLGAFESIIAPSCLAVTQMWWAKERQTTRVSAWHAMNGIAPIVGGVLCYMLGHLQYQGLFTYQILFLTFGLMTICLSFPVWRLLPDTPSQATFLTHEEKAILSDRLRASRSDAATKVWKWDQTRECALDPKTWCWVSMHLCLAIPAGGLGVFGGLIIKDFGFDKFKTILFNIPFGLVALGAISGMTWFANRGHKGVVMALLCFIPMFGCSILLLTPRSGEPGAHMAQLLFAYVLIQFQSAFVPLNLSWQAQNTAGETKKQCTTALMFIGSCFGNVVGPLLFDPDQAPVYKTGLMSSLLMFAVTFVISTATYFHLTYLNAKRKHSAYVSLNEEDDEDVESTGGLLQQPPSHSLGADLTDRENKAFKYVT</sequence>
<dbReference type="GO" id="GO:0022857">
    <property type="term" value="F:transmembrane transporter activity"/>
    <property type="evidence" value="ECO:0007669"/>
    <property type="project" value="InterPro"/>
</dbReference>
<dbReference type="Gene3D" id="1.20.1250.20">
    <property type="entry name" value="MFS general substrate transporter like domains"/>
    <property type="match status" value="1"/>
</dbReference>
<organism evidence="8 9">
    <name type="scientific">Sarocladium strictum</name>
    <name type="common">Black bundle disease fungus</name>
    <name type="synonym">Acremonium strictum</name>
    <dbReference type="NCBI Taxonomy" id="5046"/>
    <lineage>
        <taxon>Eukaryota</taxon>
        <taxon>Fungi</taxon>
        <taxon>Dikarya</taxon>
        <taxon>Ascomycota</taxon>
        <taxon>Pezizomycotina</taxon>
        <taxon>Sordariomycetes</taxon>
        <taxon>Hypocreomycetidae</taxon>
        <taxon>Hypocreales</taxon>
        <taxon>Sarocladiaceae</taxon>
        <taxon>Sarocladium</taxon>
    </lineage>
</organism>
<dbReference type="PANTHER" id="PTHR43791">
    <property type="entry name" value="PERMEASE-RELATED"/>
    <property type="match status" value="1"/>
</dbReference>
<keyword evidence="4 7" id="KW-1133">Transmembrane helix</keyword>
<feature type="transmembrane region" description="Helical" evidence="7">
    <location>
        <begin position="143"/>
        <end position="164"/>
    </location>
</feature>
<dbReference type="Pfam" id="PF07690">
    <property type="entry name" value="MFS_1"/>
    <property type="match status" value="1"/>
</dbReference>
<name>A0AA39GMJ2_SARSR</name>
<feature type="compositionally biased region" description="Basic and acidic residues" evidence="6">
    <location>
        <begin position="1"/>
        <end position="17"/>
    </location>
</feature>
<comment type="subcellular location">
    <subcellularLocation>
        <location evidence="1">Membrane</location>
        <topology evidence="1">Multi-pass membrane protein</topology>
    </subcellularLocation>
</comment>
<evidence type="ECO:0000256" key="6">
    <source>
        <dbReference type="SAM" id="MobiDB-lite"/>
    </source>
</evidence>
<dbReference type="SUPFAM" id="SSF103473">
    <property type="entry name" value="MFS general substrate transporter"/>
    <property type="match status" value="1"/>
</dbReference>
<keyword evidence="3 7" id="KW-0812">Transmembrane</keyword>
<dbReference type="AlphaFoldDB" id="A0AA39GMJ2"/>
<dbReference type="Proteomes" id="UP001175261">
    <property type="component" value="Unassembled WGS sequence"/>
</dbReference>
<evidence type="ECO:0000256" key="7">
    <source>
        <dbReference type="SAM" id="Phobius"/>
    </source>
</evidence>
<proteinExistence type="predicted"/>
<dbReference type="PANTHER" id="PTHR43791:SF73">
    <property type="entry name" value="TRANSPORTER, PUTATIVE-RELATED"/>
    <property type="match status" value="1"/>
</dbReference>
<feature type="transmembrane region" description="Helical" evidence="7">
    <location>
        <begin position="207"/>
        <end position="227"/>
    </location>
</feature>
<accession>A0AA39GMJ2</accession>
<feature type="transmembrane region" description="Helical" evidence="7">
    <location>
        <begin position="369"/>
        <end position="391"/>
    </location>
</feature>
<feature type="transmembrane region" description="Helical" evidence="7">
    <location>
        <begin position="43"/>
        <end position="60"/>
    </location>
</feature>
<feature type="transmembrane region" description="Helical" evidence="7">
    <location>
        <begin position="403"/>
        <end position="424"/>
    </location>
</feature>
<dbReference type="EMBL" id="JAPDFR010000002">
    <property type="protein sequence ID" value="KAK0390135.1"/>
    <property type="molecule type" value="Genomic_DNA"/>
</dbReference>
<feature type="region of interest" description="Disordered" evidence="6">
    <location>
        <begin position="1"/>
        <end position="22"/>
    </location>
</feature>
<feature type="transmembrane region" description="Helical" evidence="7">
    <location>
        <begin position="339"/>
        <end position="357"/>
    </location>
</feature>
<keyword evidence="2" id="KW-0813">Transport</keyword>
<feature type="transmembrane region" description="Helical" evidence="7">
    <location>
        <begin position="276"/>
        <end position="299"/>
    </location>
</feature>
<feature type="transmembrane region" description="Helical" evidence="7">
    <location>
        <begin position="114"/>
        <end position="131"/>
    </location>
</feature>
<feature type="transmembrane region" description="Helical" evidence="7">
    <location>
        <begin position="311"/>
        <end position="332"/>
    </location>
</feature>
<feature type="transmembrane region" description="Helical" evidence="7">
    <location>
        <begin position="436"/>
        <end position="457"/>
    </location>
</feature>
<dbReference type="GO" id="GO:0016020">
    <property type="term" value="C:membrane"/>
    <property type="evidence" value="ECO:0007669"/>
    <property type="project" value="UniProtKB-SubCell"/>
</dbReference>
<evidence type="ECO:0000313" key="9">
    <source>
        <dbReference type="Proteomes" id="UP001175261"/>
    </source>
</evidence>
<dbReference type="InterPro" id="IPR036259">
    <property type="entry name" value="MFS_trans_sf"/>
</dbReference>
<keyword evidence="5 7" id="KW-0472">Membrane</keyword>
<evidence type="ECO:0000256" key="3">
    <source>
        <dbReference type="ARBA" id="ARBA00022692"/>
    </source>
</evidence>
<dbReference type="InterPro" id="IPR011701">
    <property type="entry name" value="MFS"/>
</dbReference>
<feature type="transmembrane region" description="Helical" evidence="7">
    <location>
        <begin position="176"/>
        <end position="195"/>
    </location>
</feature>
<comment type="caution">
    <text evidence="8">The sequence shown here is derived from an EMBL/GenBank/DDBJ whole genome shotgun (WGS) entry which is preliminary data.</text>
</comment>
<reference evidence="8" key="1">
    <citation type="submission" date="2022-10" db="EMBL/GenBank/DDBJ databases">
        <title>Determination and structural analysis of whole genome sequence of Sarocladium strictum F4-1.</title>
        <authorList>
            <person name="Hu L."/>
            <person name="Jiang Y."/>
        </authorList>
    </citation>
    <scope>NUCLEOTIDE SEQUENCE</scope>
    <source>
        <strain evidence="8">F4-1</strain>
    </source>
</reference>
<feature type="transmembrane region" description="Helical" evidence="7">
    <location>
        <begin position="86"/>
        <end position="107"/>
    </location>
</feature>
<keyword evidence="9" id="KW-1185">Reference proteome</keyword>
<evidence type="ECO:0000313" key="8">
    <source>
        <dbReference type="EMBL" id="KAK0390135.1"/>
    </source>
</evidence>
<evidence type="ECO:0000256" key="4">
    <source>
        <dbReference type="ARBA" id="ARBA00022989"/>
    </source>
</evidence>
<gene>
    <name evidence="8" type="ORF">NLU13_3708</name>
</gene>
<evidence type="ECO:0000256" key="2">
    <source>
        <dbReference type="ARBA" id="ARBA00022448"/>
    </source>
</evidence>